<accession>A0A921P0L8</accession>
<dbReference type="Proteomes" id="UP000717981">
    <property type="component" value="Unassembled WGS sequence"/>
</dbReference>
<organism evidence="2 3">
    <name type="scientific">Pseudoxanthomonas taiwanensis</name>
    <dbReference type="NCBI Taxonomy" id="176598"/>
    <lineage>
        <taxon>Bacteria</taxon>
        <taxon>Pseudomonadati</taxon>
        <taxon>Pseudomonadota</taxon>
        <taxon>Gammaproteobacteria</taxon>
        <taxon>Lysobacterales</taxon>
        <taxon>Lysobacteraceae</taxon>
        <taxon>Pseudoxanthomonas</taxon>
    </lineage>
</organism>
<sequence length="262" mass="26909">MNGTPVFLLRACGAGLAFGMLAAALPGMAQETPRPARGLTELSDAELGAMRGRYTVGVDQVAWFGVTMVSRWVTQAGQLQARVHMGVDVRDPRQPQVTFQPHVSITAADAPLPPASSGQRTVDAAGLANVNGMVQSVQVAGDGNVAANQADVRVRRLAAGEAPPAGGVQALSAQQSVDGMQATATLDGQAARVLLQIDGQGAVQQWIGTSGMGQSIQLAADGQAASNWMELDVARQPLPGRSIVGQNVAQAIALSRGLPAGY</sequence>
<dbReference type="EMBL" id="PDWK01000021">
    <property type="protein sequence ID" value="KAF1689436.1"/>
    <property type="molecule type" value="Genomic_DNA"/>
</dbReference>
<name>A0A921P0L8_9GAMM</name>
<reference evidence="2" key="1">
    <citation type="submission" date="2017-10" db="EMBL/GenBank/DDBJ databases">
        <title>Whole genome sequencing of members of genus Pseudoxanthomonas.</title>
        <authorList>
            <person name="Kumar S."/>
            <person name="Bansal K."/>
            <person name="Kaur A."/>
            <person name="Patil P."/>
            <person name="Sharma S."/>
            <person name="Patil P.B."/>
        </authorList>
    </citation>
    <scope>NUCLEOTIDE SEQUENCE</scope>
    <source>
        <strain evidence="2">DSM 22914</strain>
    </source>
</reference>
<evidence type="ECO:0000256" key="1">
    <source>
        <dbReference type="SAM" id="SignalP"/>
    </source>
</evidence>
<evidence type="ECO:0000313" key="2">
    <source>
        <dbReference type="EMBL" id="KAF1689436.1"/>
    </source>
</evidence>
<feature type="signal peptide" evidence="1">
    <location>
        <begin position="1"/>
        <end position="29"/>
    </location>
</feature>
<keyword evidence="1" id="KW-0732">Signal</keyword>
<keyword evidence="3" id="KW-1185">Reference proteome</keyword>
<gene>
    <name evidence="2" type="ORF">CR938_05915</name>
</gene>
<proteinExistence type="predicted"/>
<feature type="chain" id="PRO_5037140662" evidence="1">
    <location>
        <begin position="30"/>
        <end position="262"/>
    </location>
</feature>
<dbReference type="OrthoDB" id="5585636at2"/>
<evidence type="ECO:0000313" key="3">
    <source>
        <dbReference type="Proteomes" id="UP000717981"/>
    </source>
</evidence>
<dbReference type="AlphaFoldDB" id="A0A921P0L8"/>
<dbReference type="RefSeq" id="WP_162124108.1">
    <property type="nucleotide sequence ID" value="NZ_PDWK01000021.1"/>
</dbReference>
<protein>
    <submittedName>
        <fullName evidence="2">Uncharacterized protein</fullName>
    </submittedName>
</protein>
<comment type="caution">
    <text evidence="2">The sequence shown here is derived from an EMBL/GenBank/DDBJ whole genome shotgun (WGS) entry which is preliminary data.</text>
</comment>